<protein>
    <submittedName>
        <fullName evidence="2">Uncharacterized protein</fullName>
    </submittedName>
</protein>
<comment type="caution">
    <text evidence="2">The sequence shown here is derived from an EMBL/GenBank/DDBJ whole genome shotgun (WGS) entry which is preliminary data.</text>
</comment>
<proteinExistence type="predicted"/>
<feature type="compositionally biased region" description="Basic and acidic residues" evidence="1">
    <location>
        <begin position="91"/>
        <end position="105"/>
    </location>
</feature>
<keyword evidence="3" id="KW-1185">Reference proteome</keyword>
<feature type="region of interest" description="Disordered" evidence="1">
    <location>
        <begin position="78"/>
        <end position="115"/>
    </location>
</feature>
<evidence type="ECO:0000313" key="3">
    <source>
        <dbReference type="Proteomes" id="UP000823674"/>
    </source>
</evidence>
<gene>
    <name evidence="2" type="primary">A02g502610.1_BraROA</name>
    <name evidence="2" type="ORF">IGI04_005778</name>
</gene>
<dbReference type="Proteomes" id="UP000823674">
    <property type="component" value="Chromosome A02"/>
</dbReference>
<dbReference type="EMBL" id="JADBGQ010000002">
    <property type="protein sequence ID" value="KAG5409459.1"/>
    <property type="molecule type" value="Genomic_DNA"/>
</dbReference>
<reference evidence="2 3" key="1">
    <citation type="submission" date="2021-03" db="EMBL/GenBank/DDBJ databases">
        <authorList>
            <person name="King G.J."/>
            <person name="Bancroft I."/>
            <person name="Baten A."/>
            <person name="Bloomfield J."/>
            <person name="Borpatragohain P."/>
            <person name="He Z."/>
            <person name="Irish N."/>
            <person name="Irwin J."/>
            <person name="Liu K."/>
            <person name="Mauleon R.P."/>
            <person name="Moore J."/>
            <person name="Morris R."/>
            <person name="Ostergaard L."/>
            <person name="Wang B."/>
            <person name="Wells R."/>
        </authorList>
    </citation>
    <scope>NUCLEOTIDE SEQUENCE [LARGE SCALE GENOMIC DNA]</scope>
    <source>
        <strain evidence="2">R-o-18</strain>
        <tissue evidence="2">Leaf</tissue>
    </source>
</reference>
<accession>A0ABQ7NF03</accession>
<organism evidence="2 3">
    <name type="scientific">Brassica rapa subsp. trilocularis</name>
    <dbReference type="NCBI Taxonomy" id="1813537"/>
    <lineage>
        <taxon>Eukaryota</taxon>
        <taxon>Viridiplantae</taxon>
        <taxon>Streptophyta</taxon>
        <taxon>Embryophyta</taxon>
        <taxon>Tracheophyta</taxon>
        <taxon>Spermatophyta</taxon>
        <taxon>Magnoliopsida</taxon>
        <taxon>eudicotyledons</taxon>
        <taxon>Gunneridae</taxon>
        <taxon>Pentapetalae</taxon>
        <taxon>rosids</taxon>
        <taxon>malvids</taxon>
        <taxon>Brassicales</taxon>
        <taxon>Brassicaceae</taxon>
        <taxon>Brassiceae</taxon>
        <taxon>Brassica</taxon>
    </lineage>
</organism>
<feature type="compositionally biased region" description="Basic residues" evidence="1">
    <location>
        <begin position="106"/>
        <end position="115"/>
    </location>
</feature>
<evidence type="ECO:0000256" key="1">
    <source>
        <dbReference type="SAM" id="MobiDB-lite"/>
    </source>
</evidence>
<name>A0ABQ7NF03_BRACM</name>
<evidence type="ECO:0000313" key="2">
    <source>
        <dbReference type="EMBL" id="KAG5409459.1"/>
    </source>
</evidence>
<sequence>MVQGPNSYAGLDLDARQGGMSFTTCKNLVYQPATRRPPRLGRPILARPPILTTVTTFRRSSKGEDSSLLFKTERVSLKNRPAGRTHGSRLQRGESPHAGQIEKKRQWFGKKRTNH</sequence>